<dbReference type="PANTHER" id="PTHR30404:SF0">
    <property type="entry name" value="N-ACETYLMURAMOYL-L-ALANINE AMIDASE AMIC"/>
    <property type="match status" value="1"/>
</dbReference>
<dbReference type="InterPro" id="IPR050695">
    <property type="entry name" value="N-acetylmuramoyl_amidase_3"/>
</dbReference>
<dbReference type="Proteomes" id="UP000006044">
    <property type="component" value="Unassembled WGS sequence"/>
</dbReference>
<dbReference type="GO" id="GO:0009253">
    <property type="term" value="P:peptidoglycan catabolic process"/>
    <property type="evidence" value="ECO:0007669"/>
    <property type="project" value="InterPro"/>
</dbReference>
<dbReference type="Pfam" id="PF01520">
    <property type="entry name" value="Amidase_3"/>
    <property type="match status" value="1"/>
</dbReference>
<dbReference type="CDD" id="cd02696">
    <property type="entry name" value="MurNAc-LAA"/>
    <property type="match status" value="1"/>
</dbReference>
<keyword evidence="3" id="KW-0378">Hydrolase</keyword>
<reference evidence="6 7" key="1">
    <citation type="submission" date="2012-08" db="EMBL/GenBank/DDBJ databases">
        <title>The Genome Sequence of Barnesiella intestinihominis YIT 11860.</title>
        <authorList>
            <consortium name="The Broad Institute Genome Sequencing Platform"/>
            <person name="Earl A."/>
            <person name="Ward D."/>
            <person name="Feldgarden M."/>
            <person name="Gevers D."/>
            <person name="Morotomi M."/>
            <person name="Walker B."/>
            <person name="Young S.K."/>
            <person name="Zeng Q."/>
            <person name="Gargeya S."/>
            <person name="Fitzgerald M."/>
            <person name="Haas B."/>
            <person name="Abouelleil A."/>
            <person name="Alvarado L."/>
            <person name="Arachchi H.M."/>
            <person name="Berlin A.M."/>
            <person name="Chapman S.B."/>
            <person name="Goldberg J."/>
            <person name="Griggs A."/>
            <person name="Gujja S."/>
            <person name="Hansen M."/>
            <person name="Howarth C."/>
            <person name="Imamovic A."/>
            <person name="Larimer J."/>
            <person name="McCowen C."/>
            <person name="Montmayeur A."/>
            <person name="Murphy C."/>
            <person name="Neiman D."/>
            <person name="Pearson M."/>
            <person name="Priest M."/>
            <person name="Roberts A."/>
            <person name="Saif S."/>
            <person name="Shea T."/>
            <person name="Sisk P."/>
            <person name="Sykes S."/>
            <person name="Wortman J."/>
            <person name="Nusbaum C."/>
            <person name="Birren B."/>
        </authorList>
    </citation>
    <scope>NUCLEOTIDE SEQUENCE [LARGE SCALE GENOMIC DNA]</scope>
    <source>
        <strain evidence="6 7">YIT 11860</strain>
    </source>
</reference>
<feature type="compositionally biased region" description="Basic and acidic residues" evidence="4">
    <location>
        <begin position="8"/>
        <end position="21"/>
    </location>
</feature>
<evidence type="ECO:0000313" key="7">
    <source>
        <dbReference type="Proteomes" id="UP000006044"/>
    </source>
</evidence>
<dbReference type="EMBL" id="ADLE01000008">
    <property type="protein sequence ID" value="EJZ64731.1"/>
    <property type="molecule type" value="Genomic_DNA"/>
</dbReference>
<feature type="domain" description="MurNAc-LAA" evidence="5">
    <location>
        <begin position="63"/>
        <end position="188"/>
    </location>
</feature>
<evidence type="ECO:0000256" key="4">
    <source>
        <dbReference type="SAM" id="MobiDB-lite"/>
    </source>
</evidence>
<feature type="region of interest" description="Disordered" evidence="4">
    <location>
        <begin position="1"/>
        <end position="21"/>
    </location>
</feature>
<comment type="caution">
    <text evidence="6">The sequence shown here is derived from an EMBL/GenBank/DDBJ whole genome shotgun (WGS) entry which is preliminary data.</text>
</comment>
<organism evidence="6 7">
    <name type="scientific">Barnesiella intestinihominis YIT 11860</name>
    <dbReference type="NCBI Taxonomy" id="742726"/>
    <lineage>
        <taxon>Bacteria</taxon>
        <taxon>Pseudomonadati</taxon>
        <taxon>Bacteroidota</taxon>
        <taxon>Bacteroidia</taxon>
        <taxon>Bacteroidales</taxon>
        <taxon>Barnesiellaceae</taxon>
        <taxon>Barnesiella</taxon>
    </lineage>
</organism>
<evidence type="ECO:0000256" key="1">
    <source>
        <dbReference type="ARBA" id="ARBA00001561"/>
    </source>
</evidence>
<sequence length="194" mass="21476">MKVILDNGHGRDTAGKRSPDGRLREYAYAREMARKIAQDLKRQGIDVSLLVPEDTDVPLKERVERANRIYAETGKQAILVSIHVNAAGNGSTWFSARGWSVFVDPAASQDSERLATSIAEAAGNIGLTVRMETGGRNYWVSSLYICKHTNCPAVLTENLFQDNREDVDYLLSDAGKQAIVRLHVKGIIDYLNSL</sequence>
<dbReference type="AlphaFoldDB" id="K0X2G8"/>
<dbReference type="InterPro" id="IPR002508">
    <property type="entry name" value="MurNAc-LAA_cat"/>
</dbReference>
<dbReference type="PANTHER" id="PTHR30404">
    <property type="entry name" value="N-ACETYLMURAMOYL-L-ALANINE AMIDASE"/>
    <property type="match status" value="1"/>
</dbReference>
<dbReference type="SMART" id="SM00646">
    <property type="entry name" value="Ami_3"/>
    <property type="match status" value="1"/>
</dbReference>
<accession>K0X2G8</accession>
<dbReference type="EC" id="3.5.1.28" evidence="2"/>
<evidence type="ECO:0000256" key="3">
    <source>
        <dbReference type="ARBA" id="ARBA00022801"/>
    </source>
</evidence>
<dbReference type="SUPFAM" id="SSF53187">
    <property type="entry name" value="Zn-dependent exopeptidases"/>
    <property type="match status" value="1"/>
</dbReference>
<gene>
    <name evidence="6" type="ORF">HMPREF9448_01213</name>
</gene>
<dbReference type="OrthoDB" id="9763643at2"/>
<comment type="catalytic activity">
    <reaction evidence="1">
        <text>Hydrolyzes the link between N-acetylmuramoyl residues and L-amino acid residues in certain cell-wall glycopeptides.</text>
        <dbReference type="EC" id="3.5.1.28"/>
    </reaction>
</comment>
<dbReference type="eggNOG" id="COG0860">
    <property type="taxonomic scope" value="Bacteria"/>
</dbReference>
<evidence type="ECO:0000256" key="2">
    <source>
        <dbReference type="ARBA" id="ARBA00011901"/>
    </source>
</evidence>
<proteinExistence type="predicted"/>
<protein>
    <recommendedName>
        <fullName evidence="2">N-acetylmuramoyl-L-alanine amidase</fullName>
        <ecNumber evidence="2">3.5.1.28</ecNumber>
    </recommendedName>
</protein>
<name>K0X2G8_9BACT</name>
<evidence type="ECO:0000313" key="6">
    <source>
        <dbReference type="EMBL" id="EJZ64731.1"/>
    </source>
</evidence>
<dbReference type="HOGENOM" id="CLU_014322_9_5_10"/>
<dbReference type="GO" id="GO:0030288">
    <property type="term" value="C:outer membrane-bounded periplasmic space"/>
    <property type="evidence" value="ECO:0007669"/>
    <property type="project" value="TreeGrafter"/>
</dbReference>
<dbReference type="STRING" id="742726.HMPREF9448_01213"/>
<dbReference type="Gene3D" id="3.40.630.40">
    <property type="entry name" value="Zn-dependent exopeptidases"/>
    <property type="match status" value="1"/>
</dbReference>
<dbReference type="GeneID" id="77848504"/>
<keyword evidence="7" id="KW-1185">Reference proteome</keyword>
<dbReference type="GO" id="GO:0008745">
    <property type="term" value="F:N-acetylmuramoyl-L-alanine amidase activity"/>
    <property type="evidence" value="ECO:0007669"/>
    <property type="project" value="UniProtKB-EC"/>
</dbReference>
<dbReference type="RefSeq" id="WP_008861699.1">
    <property type="nucleotide sequence ID" value="NZ_JH815204.1"/>
</dbReference>
<evidence type="ECO:0000259" key="5">
    <source>
        <dbReference type="SMART" id="SM00646"/>
    </source>
</evidence>